<feature type="non-terminal residue" evidence="2">
    <location>
        <position position="288"/>
    </location>
</feature>
<proteinExistence type="predicted"/>
<reference evidence="2" key="1">
    <citation type="submission" date="2020-10" db="EMBL/GenBank/DDBJ databases">
        <authorList>
            <person name="Kikuchi T."/>
        </authorList>
    </citation>
    <scope>NUCLEOTIDE SEQUENCE</scope>
    <source>
        <strain evidence="2">NKZ352</strain>
    </source>
</reference>
<evidence type="ECO:0000313" key="3">
    <source>
        <dbReference type="Proteomes" id="UP000835052"/>
    </source>
</evidence>
<sequence>SEFQAEYNQQLIKLSGVEAVAKQIDEMNKLEGVPAKKARLRQELDLEKLAEEKKQLDARLDLILKAYPVRNWLVEQDSMASMEYRSELLRERCLLRWLSEVGIKCVASRTDENELYQRLHEWVHMVVLVLNEQSRSYLDLRAKCSETFQESSKKSKMLSKESLIQKLADMGLQEAGKEKKQKAGEEAQEEDRQVEILLQKLRKNFNSRDSRILADIEGHRRLIILVEAKNLQTGNFHSEMVSFQERSRLSMGAVPNGGPDVQYADKDPRSLLRMRHGEWTRHEYWQES</sequence>
<name>A0A8S1I0E0_9PELO</name>
<dbReference type="AlphaFoldDB" id="A0A8S1I0E0"/>
<comment type="caution">
    <text evidence="2">The sequence shown here is derived from an EMBL/GenBank/DDBJ whole genome shotgun (WGS) entry which is preliminary data.</text>
</comment>
<accession>A0A8S1I0E0</accession>
<evidence type="ECO:0000256" key="1">
    <source>
        <dbReference type="SAM" id="Coils"/>
    </source>
</evidence>
<protein>
    <submittedName>
        <fullName evidence="2">Uncharacterized protein</fullName>
    </submittedName>
</protein>
<evidence type="ECO:0000313" key="2">
    <source>
        <dbReference type="EMBL" id="CAD6199800.1"/>
    </source>
</evidence>
<keyword evidence="3" id="KW-1185">Reference proteome</keyword>
<feature type="coiled-coil region" evidence="1">
    <location>
        <begin position="39"/>
        <end position="66"/>
    </location>
</feature>
<keyword evidence="1" id="KW-0175">Coiled coil</keyword>
<dbReference type="EMBL" id="CAJGYM010000204">
    <property type="protein sequence ID" value="CAD6199800.1"/>
    <property type="molecule type" value="Genomic_DNA"/>
</dbReference>
<organism evidence="2 3">
    <name type="scientific">Caenorhabditis auriculariae</name>
    <dbReference type="NCBI Taxonomy" id="2777116"/>
    <lineage>
        <taxon>Eukaryota</taxon>
        <taxon>Metazoa</taxon>
        <taxon>Ecdysozoa</taxon>
        <taxon>Nematoda</taxon>
        <taxon>Chromadorea</taxon>
        <taxon>Rhabditida</taxon>
        <taxon>Rhabditina</taxon>
        <taxon>Rhabditomorpha</taxon>
        <taxon>Rhabditoidea</taxon>
        <taxon>Rhabditidae</taxon>
        <taxon>Peloderinae</taxon>
        <taxon>Caenorhabditis</taxon>
    </lineage>
</organism>
<gene>
    <name evidence="2" type="ORF">CAUJ_LOCUS15699</name>
</gene>
<dbReference type="Proteomes" id="UP000835052">
    <property type="component" value="Unassembled WGS sequence"/>
</dbReference>